<name>A0A2A2HV75_9EURY</name>
<organism evidence="1 2">
    <name type="scientific">Methanosarcina spelaei</name>
    <dbReference type="NCBI Taxonomy" id="1036679"/>
    <lineage>
        <taxon>Archaea</taxon>
        <taxon>Methanobacteriati</taxon>
        <taxon>Methanobacteriota</taxon>
        <taxon>Stenosarchaea group</taxon>
        <taxon>Methanomicrobia</taxon>
        <taxon>Methanosarcinales</taxon>
        <taxon>Methanosarcinaceae</taxon>
        <taxon>Methanosarcina</taxon>
    </lineage>
</organism>
<dbReference type="AlphaFoldDB" id="A0A2A2HV75"/>
<dbReference type="Proteomes" id="UP000218164">
    <property type="component" value="Unassembled WGS sequence"/>
</dbReference>
<evidence type="ECO:0000313" key="2">
    <source>
        <dbReference type="Proteomes" id="UP000218164"/>
    </source>
</evidence>
<protein>
    <submittedName>
        <fullName evidence="1">Uncharacterized protein</fullName>
    </submittedName>
</protein>
<proteinExistence type="predicted"/>
<accession>A0A2A2HV75</accession>
<dbReference type="EMBL" id="LMVP01000112">
    <property type="protein sequence ID" value="PAV13218.1"/>
    <property type="molecule type" value="Genomic_DNA"/>
</dbReference>
<evidence type="ECO:0000313" key="1">
    <source>
        <dbReference type="EMBL" id="PAV13218.1"/>
    </source>
</evidence>
<comment type="caution">
    <text evidence="1">The sequence shown here is derived from an EMBL/GenBank/DDBJ whole genome shotgun (WGS) entry which is preliminary data.</text>
</comment>
<gene>
    <name evidence="1" type="ORF">ASJ81_00805</name>
</gene>
<keyword evidence="2" id="KW-1185">Reference proteome</keyword>
<reference evidence="1 2" key="1">
    <citation type="journal article" date="2017" name="BMC Genomics">
        <title>Genomic analysis of methanogenic archaea reveals a shift towards energy conservation.</title>
        <authorList>
            <person name="Gilmore S.P."/>
            <person name="Henske J.K."/>
            <person name="Sexton J.A."/>
            <person name="Solomon K.V."/>
            <person name="Seppala S."/>
            <person name="Yoo J.I."/>
            <person name="Huyett L.M."/>
            <person name="Pressman A."/>
            <person name="Cogan J.Z."/>
            <person name="Kivenson V."/>
            <person name="Peng X."/>
            <person name="Tan Y."/>
            <person name="Valentine D.L."/>
            <person name="O'Malley M.A."/>
        </authorList>
    </citation>
    <scope>NUCLEOTIDE SEQUENCE [LARGE SCALE GENOMIC DNA]</scope>
    <source>
        <strain evidence="1 2">MC-15</strain>
    </source>
</reference>
<sequence>MTKSVRKVKDNCKSTKSVKVYNIEYLNIEYLNIEYLNIEYLLKLFKLLLSRYSESQNFLTGSRSLDAFDF</sequence>